<sequence>MTEFAFEQIHPGAILKEELEARGLSANAFALKLRVPPQRIQEIVGGRRGISPDTALRLEASLGTPARLWLDMQAGYDLYWAERKFGDAVRKEVLAA</sequence>
<dbReference type="InterPro" id="IPR001387">
    <property type="entry name" value="Cro/C1-type_HTH"/>
</dbReference>
<dbReference type="GO" id="GO:0003677">
    <property type="term" value="F:DNA binding"/>
    <property type="evidence" value="ECO:0007669"/>
    <property type="project" value="UniProtKB-KW"/>
</dbReference>
<protein>
    <recommendedName>
        <fullName evidence="2">HTH cro/C1-type domain-containing protein</fullName>
    </recommendedName>
</protein>
<evidence type="ECO:0000259" key="2">
    <source>
        <dbReference type="PROSITE" id="PS50943"/>
    </source>
</evidence>
<dbReference type="Pfam" id="PF01381">
    <property type="entry name" value="HTH_3"/>
    <property type="match status" value="1"/>
</dbReference>
<dbReference type="InterPro" id="IPR013430">
    <property type="entry name" value="Toxin_antidote_HigA"/>
</dbReference>
<dbReference type="PANTHER" id="PTHR36924:SF1">
    <property type="entry name" value="ANTITOXIN HIGA-1"/>
    <property type="match status" value="1"/>
</dbReference>
<keyword evidence="1" id="KW-0238">DNA-binding</keyword>
<dbReference type="InterPro" id="IPR010982">
    <property type="entry name" value="Lambda_DNA-bd_dom_sf"/>
</dbReference>
<accession>A0A6J4RXX0</accession>
<dbReference type="SMART" id="SM00530">
    <property type="entry name" value="HTH_XRE"/>
    <property type="match status" value="1"/>
</dbReference>
<proteinExistence type="predicted"/>
<reference evidence="3" key="1">
    <citation type="submission" date="2020-02" db="EMBL/GenBank/DDBJ databases">
        <authorList>
            <person name="Meier V. D."/>
        </authorList>
    </citation>
    <scope>NUCLEOTIDE SEQUENCE</scope>
    <source>
        <strain evidence="3">AVDCRST_MAG91</strain>
    </source>
</reference>
<dbReference type="PANTHER" id="PTHR36924">
    <property type="entry name" value="ANTITOXIN HIGA-1"/>
    <property type="match status" value="1"/>
</dbReference>
<organism evidence="3">
    <name type="scientific">uncultured Sphingomonadaceae bacterium</name>
    <dbReference type="NCBI Taxonomy" id="169976"/>
    <lineage>
        <taxon>Bacteria</taxon>
        <taxon>Pseudomonadati</taxon>
        <taxon>Pseudomonadota</taxon>
        <taxon>Alphaproteobacteria</taxon>
        <taxon>Sphingomonadales</taxon>
        <taxon>Sphingomonadaceae</taxon>
        <taxon>environmental samples</taxon>
    </lineage>
</organism>
<dbReference type="PROSITE" id="PS50943">
    <property type="entry name" value="HTH_CROC1"/>
    <property type="match status" value="1"/>
</dbReference>
<feature type="domain" description="HTH cro/C1-type" evidence="2">
    <location>
        <begin position="15"/>
        <end position="69"/>
    </location>
</feature>
<gene>
    <name evidence="3" type="ORF">AVDCRST_MAG91-33</name>
</gene>
<dbReference type="AlphaFoldDB" id="A0A6J4RXX0"/>
<dbReference type="CDD" id="cd00093">
    <property type="entry name" value="HTH_XRE"/>
    <property type="match status" value="1"/>
</dbReference>
<dbReference type="Gene3D" id="1.10.260.40">
    <property type="entry name" value="lambda repressor-like DNA-binding domains"/>
    <property type="match status" value="1"/>
</dbReference>
<evidence type="ECO:0000256" key="1">
    <source>
        <dbReference type="ARBA" id="ARBA00023125"/>
    </source>
</evidence>
<dbReference type="EMBL" id="CADCVX010000011">
    <property type="protein sequence ID" value="CAA9481391.1"/>
    <property type="molecule type" value="Genomic_DNA"/>
</dbReference>
<dbReference type="NCBIfam" id="TIGR02607">
    <property type="entry name" value="antidote_HigA"/>
    <property type="match status" value="1"/>
</dbReference>
<evidence type="ECO:0000313" key="3">
    <source>
        <dbReference type="EMBL" id="CAA9481391.1"/>
    </source>
</evidence>
<dbReference type="SUPFAM" id="SSF47413">
    <property type="entry name" value="lambda repressor-like DNA-binding domains"/>
    <property type="match status" value="1"/>
</dbReference>
<name>A0A6J4RXX0_9SPHN</name>